<dbReference type="PROSITE" id="PS50071">
    <property type="entry name" value="HOMEOBOX_2"/>
    <property type="match status" value="1"/>
</dbReference>
<dbReference type="SMART" id="SM00389">
    <property type="entry name" value="HOX"/>
    <property type="match status" value="1"/>
</dbReference>
<dbReference type="PANTHER" id="PTHR15467:SF9">
    <property type="entry name" value="HOMEOBOX DOMAIN-CONTAINING PROTEIN"/>
    <property type="match status" value="1"/>
</dbReference>
<feature type="DNA-binding region" description="Homeobox" evidence="5">
    <location>
        <begin position="256"/>
        <end position="315"/>
    </location>
</feature>
<evidence type="ECO:0000313" key="10">
    <source>
        <dbReference type="Proteomes" id="UP000467840"/>
    </source>
</evidence>
<dbReference type="InterPro" id="IPR001356">
    <property type="entry name" value="HD"/>
</dbReference>
<dbReference type="AlphaFoldDB" id="A0A6A6KGL3"/>
<sequence length="449" mass="50226">MALASSSVKVFAAPKSWPSSSIERVFLGSPRPSSLFLPRHAPATSILSFSRRPHQNSANSSSKKKKEEDDMDDDAFEALFSMLEEDLKKDGSSIDDDDGDDISESDFDKLQRALEEALGIADDDDIEILSSAGDDVGGVNAIEEEDDDEVEEERPVKLKNWQLRRLARALKNGRRKTSIKSLAAELCLDRAIVLELLRDPPPNLVMMSAALPDEPASTSSLPESKPIEIIPAESVSVDDVKSKSEKGVPVHVLRHRWSAQKRLKKVHVETLERVYKRTKRPTNAMISSIVQVTNLPRKRVVKWFEDKRNEDGIPEHRVPYQRRTLIFVPQFASQHTIRRLKERFKGMATLQRAKVFRRQGSSGPVWDDKFLLVEDKVEYRELRPCQSALNIRNMDCRGSSAAAPTSCPRSLSTPAMKQTFSEGSGKGLDIPKSKSGKSKLLLAILSSNK</sequence>
<keyword evidence="3 5" id="KW-0371">Homeobox</keyword>
<dbReference type="Pfam" id="PF00046">
    <property type="entry name" value="Homeodomain"/>
    <property type="match status" value="1"/>
</dbReference>
<feature type="domain" description="Homeobox" evidence="8">
    <location>
        <begin position="254"/>
        <end position="314"/>
    </location>
</feature>
<evidence type="ECO:0000256" key="5">
    <source>
        <dbReference type="PROSITE-ProRule" id="PRU00108"/>
    </source>
</evidence>
<organism evidence="9 10">
    <name type="scientific">Hevea brasiliensis</name>
    <name type="common">Para rubber tree</name>
    <name type="synonym">Siphonia brasiliensis</name>
    <dbReference type="NCBI Taxonomy" id="3981"/>
    <lineage>
        <taxon>Eukaryota</taxon>
        <taxon>Viridiplantae</taxon>
        <taxon>Streptophyta</taxon>
        <taxon>Embryophyta</taxon>
        <taxon>Tracheophyta</taxon>
        <taxon>Spermatophyta</taxon>
        <taxon>Magnoliopsida</taxon>
        <taxon>eudicotyledons</taxon>
        <taxon>Gunneridae</taxon>
        <taxon>Pentapetalae</taxon>
        <taxon>rosids</taxon>
        <taxon>fabids</taxon>
        <taxon>Malpighiales</taxon>
        <taxon>Euphorbiaceae</taxon>
        <taxon>Crotonoideae</taxon>
        <taxon>Micrandreae</taxon>
        <taxon>Hevea</taxon>
    </lineage>
</organism>
<dbReference type="InterPro" id="IPR009057">
    <property type="entry name" value="Homeodomain-like_sf"/>
</dbReference>
<dbReference type="InterPro" id="IPR031421">
    <property type="entry name" value="DUF4666"/>
</dbReference>
<reference evidence="9 10" key="1">
    <citation type="journal article" date="2020" name="Mol. Plant">
        <title>The Chromosome-Based Rubber Tree Genome Provides New Insights into Spurge Genome Evolution and Rubber Biosynthesis.</title>
        <authorList>
            <person name="Liu J."/>
            <person name="Shi C."/>
            <person name="Shi C.C."/>
            <person name="Li W."/>
            <person name="Zhang Q.J."/>
            <person name="Zhang Y."/>
            <person name="Li K."/>
            <person name="Lu H.F."/>
            <person name="Shi C."/>
            <person name="Zhu S.T."/>
            <person name="Xiao Z.Y."/>
            <person name="Nan H."/>
            <person name="Yue Y."/>
            <person name="Zhu X.G."/>
            <person name="Wu Y."/>
            <person name="Hong X.N."/>
            <person name="Fan G.Y."/>
            <person name="Tong Y."/>
            <person name="Zhang D."/>
            <person name="Mao C.L."/>
            <person name="Liu Y.L."/>
            <person name="Hao S.J."/>
            <person name="Liu W.Q."/>
            <person name="Lv M.Q."/>
            <person name="Zhang H.B."/>
            <person name="Liu Y."/>
            <person name="Hu-Tang G.R."/>
            <person name="Wang J.P."/>
            <person name="Wang J.H."/>
            <person name="Sun Y.H."/>
            <person name="Ni S.B."/>
            <person name="Chen W.B."/>
            <person name="Zhang X.C."/>
            <person name="Jiao Y.N."/>
            <person name="Eichler E.E."/>
            <person name="Li G.H."/>
            <person name="Liu X."/>
            <person name="Gao L.Z."/>
        </authorList>
    </citation>
    <scope>NUCLEOTIDE SEQUENCE [LARGE SCALE GENOMIC DNA]</scope>
    <source>
        <strain evidence="10">cv. GT1</strain>
        <tissue evidence="9">Leaf</tissue>
    </source>
</reference>
<gene>
    <name evidence="9" type="ORF">GH714_039362</name>
</gene>
<protein>
    <recommendedName>
        <fullName evidence="8">Homeobox domain-containing protein</fullName>
    </recommendedName>
</protein>
<evidence type="ECO:0000256" key="3">
    <source>
        <dbReference type="ARBA" id="ARBA00023155"/>
    </source>
</evidence>
<evidence type="ECO:0000259" key="8">
    <source>
        <dbReference type="PROSITE" id="PS50071"/>
    </source>
</evidence>
<comment type="caution">
    <text evidence="9">The sequence shown here is derived from an EMBL/GenBank/DDBJ whole genome shotgun (WGS) entry which is preliminary data.</text>
</comment>
<dbReference type="Pfam" id="PF15697">
    <property type="entry name" value="DUF4666"/>
    <property type="match status" value="1"/>
</dbReference>
<accession>A0A6A6KGL3</accession>
<feature type="compositionally biased region" description="Polar residues" evidence="7">
    <location>
        <begin position="407"/>
        <end position="422"/>
    </location>
</feature>
<keyword evidence="2 5" id="KW-0238">DNA-binding</keyword>
<feature type="region of interest" description="Disordered" evidence="7">
    <location>
        <begin position="399"/>
        <end position="434"/>
    </location>
</feature>
<dbReference type="PANTHER" id="PTHR15467">
    <property type="entry name" value="ZINC-FINGERS AND HOMEOBOXES RELATED"/>
    <property type="match status" value="1"/>
</dbReference>
<feature type="region of interest" description="Disordered" evidence="7">
    <location>
        <begin position="46"/>
        <end position="70"/>
    </location>
</feature>
<evidence type="ECO:0000256" key="2">
    <source>
        <dbReference type="ARBA" id="ARBA00023125"/>
    </source>
</evidence>
<dbReference type="GO" id="GO:0005634">
    <property type="term" value="C:nucleus"/>
    <property type="evidence" value="ECO:0007669"/>
    <property type="project" value="UniProtKB-SubCell"/>
</dbReference>
<evidence type="ECO:0000313" key="9">
    <source>
        <dbReference type="EMBL" id="KAF2287213.1"/>
    </source>
</evidence>
<evidence type="ECO:0000256" key="1">
    <source>
        <dbReference type="ARBA" id="ARBA00004123"/>
    </source>
</evidence>
<proteinExistence type="predicted"/>
<dbReference type="CDD" id="cd00086">
    <property type="entry name" value="homeodomain"/>
    <property type="match status" value="1"/>
</dbReference>
<evidence type="ECO:0000256" key="6">
    <source>
        <dbReference type="RuleBase" id="RU000682"/>
    </source>
</evidence>
<dbReference type="Proteomes" id="UP000467840">
    <property type="component" value="Chromosome 3"/>
</dbReference>
<name>A0A6A6KGL3_HEVBR</name>
<dbReference type="SUPFAM" id="SSF46689">
    <property type="entry name" value="Homeodomain-like"/>
    <property type="match status" value="1"/>
</dbReference>
<keyword evidence="4 5" id="KW-0539">Nucleus</keyword>
<dbReference type="GO" id="GO:0003677">
    <property type="term" value="F:DNA binding"/>
    <property type="evidence" value="ECO:0007669"/>
    <property type="project" value="UniProtKB-UniRule"/>
</dbReference>
<evidence type="ECO:0000256" key="4">
    <source>
        <dbReference type="ARBA" id="ARBA00023242"/>
    </source>
</evidence>
<dbReference type="Gene3D" id="1.10.10.60">
    <property type="entry name" value="Homeodomain-like"/>
    <property type="match status" value="1"/>
</dbReference>
<dbReference type="EMBL" id="JAAGAX010000017">
    <property type="protein sequence ID" value="KAF2287213.1"/>
    <property type="molecule type" value="Genomic_DNA"/>
</dbReference>
<comment type="subcellular location">
    <subcellularLocation>
        <location evidence="1 5 6">Nucleus</location>
    </subcellularLocation>
</comment>
<keyword evidence="10" id="KW-1185">Reference proteome</keyword>
<dbReference type="GO" id="GO:0000981">
    <property type="term" value="F:DNA-binding transcription factor activity, RNA polymerase II-specific"/>
    <property type="evidence" value="ECO:0007669"/>
    <property type="project" value="TreeGrafter"/>
</dbReference>
<evidence type="ECO:0000256" key="7">
    <source>
        <dbReference type="SAM" id="MobiDB-lite"/>
    </source>
</evidence>